<dbReference type="EMBL" id="JXYA01000031">
    <property type="protein sequence ID" value="KJZ07966.1"/>
    <property type="molecule type" value="Genomic_DNA"/>
</dbReference>
<dbReference type="RefSeq" id="WP_046005604.1">
    <property type="nucleotide sequence ID" value="NZ_JXYA01000031.1"/>
</dbReference>
<name>A0A0F4QK16_9GAMM</name>
<proteinExistence type="predicted"/>
<keyword evidence="3" id="KW-1185">Reference proteome</keyword>
<sequence>MSIYTPIITQAGINAAVNAQTHGIQLEIGRIGVGDKGYVPTRTQTRLQNERNNVPVTDGRVVGDGQFHLSGVFTDDKEYAVREVGFYLNDHSDDARKTLFAIWSHPENVLFYQTPVARVVQGFDLTVTAVPYEHLTVNTSGDLNLFYAPEFLAMTQAQTNMAIAQVQSNHRQIQFNDRLLKLGV</sequence>
<dbReference type="Proteomes" id="UP000033452">
    <property type="component" value="Unassembled WGS sequence"/>
</dbReference>
<comment type="caution">
    <text evidence="2">The sequence shown here is derived from an EMBL/GenBank/DDBJ whole genome shotgun (WGS) entry which is preliminary data.</text>
</comment>
<feature type="domain" description="Phage tail fibre protein N-terminal" evidence="1">
    <location>
        <begin position="4"/>
        <end position="90"/>
    </location>
</feature>
<gene>
    <name evidence="2" type="ORF">TW77_14020</name>
</gene>
<evidence type="ECO:0000313" key="3">
    <source>
        <dbReference type="Proteomes" id="UP000033452"/>
    </source>
</evidence>
<evidence type="ECO:0000259" key="1">
    <source>
        <dbReference type="Pfam" id="PF12571"/>
    </source>
</evidence>
<dbReference type="OrthoDB" id="8596123at2"/>
<accession>A0A0F4QK16</accession>
<organism evidence="2 3">
    <name type="scientific">Pseudoalteromonas rubra</name>
    <dbReference type="NCBI Taxonomy" id="43658"/>
    <lineage>
        <taxon>Bacteria</taxon>
        <taxon>Pseudomonadati</taxon>
        <taxon>Pseudomonadota</taxon>
        <taxon>Gammaproteobacteria</taxon>
        <taxon>Alteromonadales</taxon>
        <taxon>Pseudoalteromonadaceae</taxon>
        <taxon>Pseudoalteromonas</taxon>
    </lineage>
</organism>
<protein>
    <submittedName>
        <fullName evidence="2">Tail fiber protein</fullName>
    </submittedName>
</protein>
<dbReference type="Pfam" id="PF12571">
    <property type="entry name" value="Phage_tail_fib"/>
    <property type="match status" value="1"/>
</dbReference>
<evidence type="ECO:0000313" key="2">
    <source>
        <dbReference type="EMBL" id="KJZ07966.1"/>
    </source>
</evidence>
<dbReference type="InterPro" id="IPR022225">
    <property type="entry name" value="Phage_tail_fibre_N"/>
</dbReference>
<dbReference type="PATRIC" id="fig|43658.5.peg.2963"/>
<reference evidence="2 3" key="1">
    <citation type="journal article" date="2015" name="BMC Genomics">
        <title>Genome mining reveals unlocked bioactive potential of marine Gram-negative bacteria.</title>
        <authorList>
            <person name="Machado H."/>
            <person name="Sonnenschein E.C."/>
            <person name="Melchiorsen J."/>
            <person name="Gram L."/>
        </authorList>
    </citation>
    <scope>NUCLEOTIDE SEQUENCE [LARGE SCALE GENOMIC DNA]</scope>
    <source>
        <strain evidence="2 3">S2471</strain>
    </source>
</reference>
<dbReference type="AlphaFoldDB" id="A0A0F4QK16"/>